<proteinExistence type="predicted"/>
<name>A0A8X6NHN4_NEPPI</name>
<reference evidence="1" key="1">
    <citation type="submission" date="2020-08" db="EMBL/GenBank/DDBJ databases">
        <title>Multicomponent nature underlies the extraordinary mechanical properties of spider dragline silk.</title>
        <authorList>
            <person name="Kono N."/>
            <person name="Nakamura H."/>
            <person name="Mori M."/>
            <person name="Yoshida Y."/>
            <person name="Ohtoshi R."/>
            <person name="Malay A.D."/>
            <person name="Moran D.A.P."/>
            <person name="Tomita M."/>
            <person name="Numata K."/>
            <person name="Arakawa K."/>
        </authorList>
    </citation>
    <scope>NUCLEOTIDE SEQUENCE</scope>
</reference>
<organism evidence="1 3">
    <name type="scientific">Nephila pilipes</name>
    <name type="common">Giant wood spider</name>
    <name type="synonym">Nephila maculata</name>
    <dbReference type="NCBI Taxonomy" id="299642"/>
    <lineage>
        <taxon>Eukaryota</taxon>
        <taxon>Metazoa</taxon>
        <taxon>Ecdysozoa</taxon>
        <taxon>Arthropoda</taxon>
        <taxon>Chelicerata</taxon>
        <taxon>Arachnida</taxon>
        <taxon>Araneae</taxon>
        <taxon>Araneomorphae</taxon>
        <taxon>Entelegynae</taxon>
        <taxon>Araneoidea</taxon>
        <taxon>Nephilidae</taxon>
        <taxon>Nephila</taxon>
    </lineage>
</organism>
<dbReference type="EMBL" id="BMAW01122301">
    <property type="protein sequence ID" value="GFT98304.1"/>
    <property type="molecule type" value="Genomic_DNA"/>
</dbReference>
<accession>A0A8X6NHN4</accession>
<protein>
    <submittedName>
        <fullName evidence="1">Uncharacterized protein</fullName>
    </submittedName>
</protein>
<evidence type="ECO:0000313" key="2">
    <source>
        <dbReference type="EMBL" id="GFT98304.1"/>
    </source>
</evidence>
<gene>
    <name evidence="2" type="ORF">NPIL_455371</name>
    <name evidence="1" type="ORF">NPIL_669611</name>
</gene>
<keyword evidence="3" id="KW-1185">Reference proteome</keyword>
<dbReference type="EMBL" id="BMAW01104620">
    <property type="protein sequence ID" value="GFT15473.1"/>
    <property type="molecule type" value="Genomic_DNA"/>
</dbReference>
<dbReference type="Proteomes" id="UP000887013">
    <property type="component" value="Unassembled WGS sequence"/>
</dbReference>
<sequence>MKPSIIGTAQINPLGCRPKTSVPPTDCDFVRTSYPGTTRSFREFLILPSQNSFLSPEKGLNPATDSHTFRCHIITRVCGSRAL</sequence>
<dbReference type="AlphaFoldDB" id="A0A8X6NHN4"/>
<evidence type="ECO:0000313" key="1">
    <source>
        <dbReference type="EMBL" id="GFT15473.1"/>
    </source>
</evidence>
<evidence type="ECO:0000313" key="3">
    <source>
        <dbReference type="Proteomes" id="UP000887013"/>
    </source>
</evidence>
<comment type="caution">
    <text evidence="1">The sequence shown here is derived from an EMBL/GenBank/DDBJ whole genome shotgun (WGS) entry which is preliminary data.</text>
</comment>